<dbReference type="EMBL" id="CAJVCH010046441">
    <property type="protein sequence ID" value="CAG7717512.1"/>
    <property type="molecule type" value="Genomic_DNA"/>
</dbReference>
<name>A0A8J2NT97_9HEXA</name>
<dbReference type="Proteomes" id="UP000708208">
    <property type="component" value="Unassembled WGS sequence"/>
</dbReference>
<organism evidence="1 2">
    <name type="scientific">Allacma fusca</name>
    <dbReference type="NCBI Taxonomy" id="39272"/>
    <lineage>
        <taxon>Eukaryota</taxon>
        <taxon>Metazoa</taxon>
        <taxon>Ecdysozoa</taxon>
        <taxon>Arthropoda</taxon>
        <taxon>Hexapoda</taxon>
        <taxon>Collembola</taxon>
        <taxon>Symphypleona</taxon>
        <taxon>Sminthuridae</taxon>
        <taxon>Allacma</taxon>
    </lineage>
</organism>
<accession>A0A8J2NT97</accession>
<keyword evidence="2" id="KW-1185">Reference proteome</keyword>
<comment type="caution">
    <text evidence="1">The sequence shown here is derived from an EMBL/GenBank/DDBJ whole genome shotgun (WGS) entry which is preliminary data.</text>
</comment>
<dbReference type="AlphaFoldDB" id="A0A8J2NT97"/>
<gene>
    <name evidence="1" type="ORF">AFUS01_LOCUS6968</name>
</gene>
<protein>
    <submittedName>
        <fullName evidence="1">Uncharacterized protein</fullName>
    </submittedName>
</protein>
<reference evidence="1" key="1">
    <citation type="submission" date="2021-06" db="EMBL/GenBank/DDBJ databases">
        <authorList>
            <person name="Hodson N. C."/>
            <person name="Mongue J. A."/>
            <person name="Jaron S. K."/>
        </authorList>
    </citation>
    <scope>NUCLEOTIDE SEQUENCE</scope>
</reference>
<proteinExistence type="predicted"/>
<evidence type="ECO:0000313" key="2">
    <source>
        <dbReference type="Proteomes" id="UP000708208"/>
    </source>
</evidence>
<sequence length="341" mass="39150">MQFPPCVHIGKPNMNIKATRHPSNLTMNKFALLALASTFLVVTVTAKTIGIKYPASDEELEREDEELYVSPEFVTEAMLASQLLAQEYEKGLKEKNVPERDLMTSALEASFPILDNEETAASSHRSKRTIGFMARLGHCIFTFMSNPNCWSRLTRNQIYRAQKQEREQKEQDQMRFGGTTHRPRLLSSVFSTVRNTMGAFFPRLFNRHHNNDDSQPSVSRITMSLLNFLQLFVFFPNLYGILHGRLLYGEPGHFFWEVISCSIASHQFLNSSDKATVVEHENLELKFILTQTGSDKDVMMERNTVSWLVEENRITLEINDESKEVNEKVTIPQSKLQTIIH</sequence>
<evidence type="ECO:0000313" key="1">
    <source>
        <dbReference type="EMBL" id="CAG7717512.1"/>
    </source>
</evidence>